<dbReference type="Gene3D" id="1.10.3720.10">
    <property type="entry name" value="MetI-like"/>
    <property type="match status" value="1"/>
</dbReference>
<evidence type="ECO:0000313" key="11">
    <source>
        <dbReference type="EMBL" id="RCS25309.1"/>
    </source>
</evidence>
<keyword evidence="5" id="KW-0997">Cell inner membrane</keyword>
<comment type="similarity">
    <text evidence="2">Belongs to the binding-protein-dependent transport system permease family. HisMQ subfamily.</text>
</comment>
<feature type="domain" description="ABC transmembrane type-1" evidence="10">
    <location>
        <begin position="70"/>
        <end position="267"/>
    </location>
</feature>
<evidence type="ECO:0000256" key="4">
    <source>
        <dbReference type="ARBA" id="ARBA00022475"/>
    </source>
</evidence>
<dbReference type="GO" id="GO:0022857">
    <property type="term" value="F:transmembrane transporter activity"/>
    <property type="evidence" value="ECO:0007669"/>
    <property type="project" value="InterPro"/>
</dbReference>
<feature type="transmembrane region" description="Helical" evidence="9">
    <location>
        <begin position="30"/>
        <end position="51"/>
    </location>
</feature>
<dbReference type="Pfam" id="PF00528">
    <property type="entry name" value="BPD_transp_1"/>
    <property type="match status" value="1"/>
</dbReference>
<dbReference type="SUPFAM" id="SSF161098">
    <property type="entry name" value="MetI-like"/>
    <property type="match status" value="1"/>
</dbReference>
<feature type="transmembrane region" description="Helical" evidence="9">
    <location>
        <begin position="214"/>
        <end position="233"/>
    </location>
</feature>
<dbReference type="InterPro" id="IPR043429">
    <property type="entry name" value="ArtM/GltK/GlnP/TcyL/YhdX-like"/>
</dbReference>
<keyword evidence="4" id="KW-1003">Cell membrane</keyword>
<evidence type="ECO:0000256" key="9">
    <source>
        <dbReference type="RuleBase" id="RU363032"/>
    </source>
</evidence>
<gene>
    <name evidence="11" type="ORF">DUT91_00365</name>
</gene>
<sequence>MTMTGNTTAPAAETVLRPPALPHPWTGTRVVGYALVGLWLALFIGLAIYLYNSWRIDLFETYAPKYWSGLQTTLILVAISSLLGALVSIPIAIAGLSKNRFWHAISTGYVYFFRGTPLLAQTFLIYYGLGSLRPQMQELGLWFFFRDAWNCAILAFTLNTAAYQAEILRGAIKSVSIGQWEGAAALGLPTRVTFWKVILPQALIVALRPYGNELILLLKGSAIVAIITIYDLMGETRRAYARTFDFQTYLWAAVIYFVMVELIRNLWNWIERRLTRHLVR</sequence>
<dbReference type="InterPro" id="IPR000515">
    <property type="entry name" value="MetI-like"/>
</dbReference>
<dbReference type="InterPro" id="IPR010065">
    <property type="entry name" value="AA_ABC_transptr_permease_3TM"/>
</dbReference>
<keyword evidence="3 9" id="KW-0813">Transport</keyword>
<reference evidence="11 12" key="1">
    <citation type="submission" date="2018-07" db="EMBL/GenBank/DDBJ databases">
        <title>The draft genome of Phyllobacterium salinisoli.</title>
        <authorList>
            <person name="Liu L."/>
            <person name="Li L."/>
            <person name="Zhang X."/>
            <person name="Liang L."/>
        </authorList>
    </citation>
    <scope>NUCLEOTIDE SEQUENCE [LARGE SCALE GENOMIC DNA]</scope>
    <source>
        <strain evidence="11 12">LLAN61</strain>
    </source>
</reference>
<dbReference type="Proteomes" id="UP000253420">
    <property type="component" value="Unassembled WGS sequence"/>
</dbReference>
<dbReference type="PROSITE" id="PS50928">
    <property type="entry name" value="ABC_TM1"/>
    <property type="match status" value="1"/>
</dbReference>
<comment type="caution">
    <text evidence="11">The sequence shown here is derived from an EMBL/GenBank/DDBJ whole genome shotgun (WGS) entry which is preliminary data.</text>
</comment>
<evidence type="ECO:0000313" key="12">
    <source>
        <dbReference type="Proteomes" id="UP000253420"/>
    </source>
</evidence>
<feature type="transmembrane region" description="Helical" evidence="9">
    <location>
        <begin position="72"/>
        <end position="96"/>
    </location>
</feature>
<evidence type="ECO:0000256" key="8">
    <source>
        <dbReference type="ARBA" id="ARBA00023136"/>
    </source>
</evidence>
<evidence type="ECO:0000256" key="6">
    <source>
        <dbReference type="ARBA" id="ARBA00022692"/>
    </source>
</evidence>
<evidence type="ECO:0000256" key="2">
    <source>
        <dbReference type="ARBA" id="ARBA00010072"/>
    </source>
</evidence>
<accession>A0A368K7I0</accession>
<feature type="transmembrane region" description="Helical" evidence="9">
    <location>
        <begin position="108"/>
        <end position="129"/>
    </location>
</feature>
<evidence type="ECO:0000256" key="7">
    <source>
        <dbReference type="ARBA" id="ARBA00022989"/>
    </source>
</evidence>
<organism evidence="11 12">
    <name type="scientific">Phyllobacterium salinisoli</name>
    <dbReference type="NCBI Taxonomy" id="1899321"/>
    <lineage>
        <taxon>Bacteria</taxon>
        <taxon>Pseudomonadati</taxon>
        <taxon>Pseudomonadota</taxon>
        <taxon>Alphaproteobacteria</taxon>
        <taxon>Hyphomicrobiales</taxon>
        <taxon>Phyllobacteriaceae</taxon>
        <taxon>Phyllobacterium</taxon>
    </lineage>
</organism>
<evidence type="ECO:0000256" key="1">
    <source>
        <dbReference type="ARBA" id="ARBA00004429"/>
    </source>
</evidence>
<dbReference type="OrthoDB" id="9814550at2"/>
<name>A0A368K7I0_9HYPH</name>
<keyword evidence="6 9" id="KW-0812">Transmembrane</keyword>
<protein>
    <submittedName>
        <fullName evidence="11">ABC transporter permease subunit</fullName>
    </submittedName>
</protein>
<keyword evidence="7 9" id="KW-1133">Transmembrane helix</keyword>
<dbReference type="PANTHER" id="PTHR30614">
    <property type="entry name" value="MEMBRANE COMPONENT OF AMINO ACID ABC TRANSPORTER"/>
    <property type="match status" value="1"/>
</dbReference>
<evidence type="ECO:0000259" key="10">
    <source>
        <dbReference type="PROSITE" id="PS50928"/>
    </source>
</evidence>
<dbReference type="GO" id="GO:0006865">
    <property type="term" value="P:amino acid transport"/>
    <property type="evidence" value="ECO:0007669"/>
    <property type="project" value="TreeGrafter"/>
</dbReference>
<feature type="transmembrane region" description="Helical" evidence="9">
    <location>
        <begin position="248"/>
        <end position="267"/>
    </location>
</feature>
<dbReference type="CDD" id="cd06261">
    <property type="entry name" value="TM_PBP2"/>
    <property type="match status" value="1"/>
</dbReference>
<proteinExistence type="inferred from homology"/>
<dbReference type="EMBL" id="QOZG01000001">
    <property type="protein sequence ID" value="RCS25309.1"/>
    <property type="molecule type" value="Genomic_DNA"/>
</dbReference>
<dbReference type="NCBIfam" id="TIGR01726">
    <property type="entry name" value="HEQRo_perm_3TM"/>
    <property type="match status" value="1"/>
</dbReference>
<keyword evidence="12" id="KW-1185">Reference proteome</keyword>
<evidence type="ECO:0000256" key="3">
    <source>
        <dbReference type="ARBA" id="ARBA00022448"/>
    </source>
</evidence>
<dbReference type="AlphaFoldDB" id="A0A368K7I0"/>
<comment type="subcellular location">
    <subcellularLocation>
        <location evidence="1">Cell inner membrane</location>
        <topology evidence="1">Multi-pass membrane protein</topology>
    </subcellularLocation>
    <subcellularLocation>
        <location evidence="9">Cell membrane</location>
        <topology evidence="9">Multi-pass membrane protein</topology>
    </subcellularLocation>
</comment>
<dbReference type="InterPro" id="IPR035906">
    <property type="entry name" value="MetI-like_sf"/>
</dbReference>
<evidence type="ECO:0000256" key="5">
    <source>
        <dbReference type="ARBA" id="ARBA00022519"/>
    </source>
</evidence>
<dbReference type="PANTHER" id="PTHR30614:SF10">
    <property type="entry name" value="ARGININE ABC TRANSPORTER PERMEASE PROTEIN ARTM"/>
    <property type="match status" value="1"/>
</dbReference>
<keyword evidence="8 9" id="KW-0472">Membrane</keyword>
<dbReference type="GO" id="GO:0043190">
    <property type="term" value="C:ATP-binding cassette (ABC) transporter complex"/>
    <property type="evidence" value="ECO:0007669"/>
    <property type="project" value="InterPro"/>
</dbReference>